<name>A0A437Q612_9GAMM</name>
<dbReference type="Proteomes" id="UP000282818">
    <property type="component" value="Unassembled WGS sequence"/>
</dbReference>
<dbReference type="EMBL" id="SACQ01000006">
    <property type="protein sequence ID" value="RVU29949.1"/>
    <property type="molecule type" value="Genomic_DNA"/>
</dbReference>
<evidence type="ECO:0000313" key="2">
    <source>
        <dbReference type="Proteomes" id="UP000282818"/>
    </source>
</evidence>
<protein>
    <submittedName>
        <fullName evidence="1">Uncharacterized protein</fullName>
    </submittedName>
</protein>
<keyword evidence="2" id="KW-1185">Reference proteome</keyword>
<gene>
    <name evidence="1" type="ORF">EOE65_12845</name>
</gene>
<sequence length="67" mass="7671">MDHHQLSAQLKQLLKRGYSIDDAKQMITAPTTMLEQVVSEYLAEQAIAQRNMVSQQNQANYAMGLRY</sequence>
<accession>A0A437Q612</accession>
<evidence type="ECO:0000313" key="1">
    <source>
        <dbReference type="EMBL" id="RVU29949.1"/>
    </source>
</evidence>
<dbReference type="AlphaFoldDB" id="A0A437Q612"/>
<organism evidence="1 2">
    <name type="scientific">Neptunomonas marina</name>
    <dbReference type="NCBI Taxonomy" id="1815562"/>
    <lineage>
        <taxon>Bacteria</taxon>
        <taxon>Pseudomonadati</taxon>
        <taxon>Pseudomonadota</taxon>
        <taxon>Gammaproteobacteria</taxon>
        <taxon>Oceanospirillales</taxon>
        <taxon>Oceanospirillaceae</taxon>
        <taxon>Neptunomonas</taxon>
    </lineage>
</organism>
<comment type="caution">
    <text evidence="1">The sequence shown here is derived from an EMBL/GenBank/DDBJ whole genome shotgun (WGS) entry which is preliminary data.</text>
</comment>
<proteinExistence type="predicted"/>
<dbReference type="RefSeq" id="WP_127694734.1">
    <property type="nucleotide sequence ID" value="NZ_SACQ01000006.1"/>
</dbReference>
<reference evidence="1 2" key="1">
    <citation type="submission" date="2019-01" db="EMBL/GenBank/DDBJ databases">
        <authorList>
            <person name="Chen W.-M."/>
        </authorList>
    </citation>
    <scope>NUCLEOTIDE SEQUENCE [LARGE SCALE GENOMIC DNA]</scope>
    <source>
        <strain evidence="1 2">HPM-16</strain>
    </source>
</reference>